<evidence type="ECO:0000259" key="6">
    <source>
        <dbReference type="PROSITE" id="PS50887"/>
    </source>
</evidence>
<comment type="cofactor">
    <cofactor evidence="1">
        <name>Mg(2+)</name>
        <dbReference type="ChEBI" id="CHEBI:18420"/>
    </cofactor>
</comment>
<dbReference type="SMART" id="SM00267">
    <property type="entry name" value="GGDEF"/>
    <property type="match status" value="1"/>
</dbReference>
<dbReference type="AlphaFoldDB" id="A0A136A090"/>
<protein>
    <recommendedName>
        <fullName evidence="2">diguanylate cyclase</fullName>
        <ecNumber evidence="2">2.7.7.65</ecNumber>
    </recommendedName>
</protein>
<comment type="catalytic activity">
    <reaction evidence="3">
        <text>2 GTP = 3',3'-c-di-GMP + 2 diphosphate</text>
        <dbReference type="Rhea" id="RHEA:24898"/>
        <dbReference type="ChEBI" id="CHEBI:33019"/>
        <dbReference type="ChEBI" id="CHEBI:37565"/>
        <dbReference type="ChEBI" id="CHEBI:58805"/>
        <dbReference type="EC" id="2.7.7.65"/>
    </reaction>
</comment>
<comment type="caution">
    <text evidence="7">The sequence shown here is derived from an EMBL/GenBank/DDBJ whole genome shotgun (WGS) entry which is preliminary data.</text>
</comment>
<dbReference type="SUPFAM" id="SSF55073">
    <property type="entry name" value="Nucleotide cyclase"/>
    <property type="match status" value="1"/>
</dbReference>
<feature type="modified residue" description="4-aspartylphosphate" evidence="4">
    <location>
        <position position="64"/>
    </location>
</feature>
<dbReference type="CDD" id="cd01949">
    <property type="entry name" value="GGDEF"/>
    <property type="match status" value="1"/>
</dbReference>
<dbReference type="InterPro" id="IPR001789">
    <property type="entry name" value="Sig_transdc_resp-reg_receiver"/>
</dbReference>
<dbReference type="PROSITE" id="PS50887">
    <property type="entry name" value="GGDEF"/>
    <property type="match status" value="1"/>
</dbReference>
<dbReference type="FunFam" id="3.30.70.270:FF:000001">
    <property type="entry name" value="Diguanylate cyclase domain protein"/>
    <property type="match status" value="1"/>
</dbReference>
<dbReference type="InterPro" id="IPR050469">
    <property type="entry name" value="Diguanylate_Cyclase"/>
</dbReference>
<dbReference type="InterPro" id="IPR011006">
    <property type="entry name" value="CheY-like_superfamily"/>
</dbReference>
<evidence type="ECO:0000256" key="4">
    <source>
        <dbReference type="PROSITE-ProRule" id="PRU00169"/>
    </source>
</evidence>
<keyword evidence="8" id="KW-1185">Reference proteome</keyword>
<dbReference type="PANTHER" id="PTHR45138:SF9">
    <property type="entry name" value="DIGUANYLATE CYCLASE DGCM-RELATED"/>
    <property type="match status" value="1"/>
</dbReference>
<evidence type="ECO:0000256" key="2">
    <source>
        <dbReference type="ARBA" id="ARBA00012528"/>
    </source>
</evidence>
<dbReference type="GO" id="GO:0043709">
    <property type="term" value="P:cell adhesion involved in single-species biofilm formation"/>
    <property type="evidence" value="ECO:0007669"/>
    <property type="project" value="TreeGrafter"/>
</dbReference>
<dbReference type="InterPro" id="IPR029787">
    <property type="entry name" value="Nucleotide_cyclase"/>
</dbReference>
<accession>A0A136A090</accession>
<dbReference type="OrthoDB" id="9812260at2"/>
<dbReference type="Gene3D" id="3.30.70.270">
    <property type="match status" value="1"/>
</dbReference>
<gene>
    <name evidence="7" type="ORF">AX660_16320</name>
</gene>
<dbReference type="Proteomes" id="UP000070299">
    <property type="component" value="Unassembled WGS sequence"/>
</dbReference>
<keyword evidence="4" id="KW-0597">Phosphoprotein</keyword>
<dbReference type="PROSITE" id="PS50110">
    <property type="entry name" value="RESPONSE_REGULATORY"/>
    <property type="match status" value="1"/>
</dbReference>
<reference evidence="8" key="1">
    <citation type="submission" date="2016-02" db="EMBL/GenBank/DDBJ databases">
        <authorList>
            <person name="Schultz-Johansen M."/>
            <person name="Glaring M.A."/>
            <person name="Bech P.K."/>
            <person name="Stougaard P."/>
        </authorList>
    </citation>
    <scope>NUCLEOTIDE SEQUENCE [LARGE SCALE GENOMIC DNA]</scope>
    <source>
        <strain evidence="8">S66</strain>
    </source>
</reference>
<proteinExistence type="predicted"/>
<dbReference type="GO" id="GO:1902201">
    <property type="term" value="P:negative regulation of bacterial-type flagellum-dependent cell motility"/>
    <property type="evidence" value="ECO:0007669"/>
    <property type="project" value="TreeGrafter"/>
</dbReference>
<dbReference type="PANTHER" id="PTHR45138">
    <property type="entry name" value="REGULATORY COMPONENTS OF SENSORY TRANSDUCTION SYSTEM"/>
    <property type="match status" value="1"/>
</dbReference>
<evidence type="ECO:0000313" key="7">
    <source>
        <dbReference type="EMBL" id="KXI28645.1"/>
    </source>
</evidence>
<dbReference type="Pfam" id="PF00990">
    <property type="entry name" value="GGDEF"/>
    <property type="match status" value="1"/>
</dbReference>
<dbReference type="Gene3D" id="3.40.50.2300">
    <property type="match status" value="1"/>
</dbReference>
<dbReference type="Pfam" id="PF00072">
    <property type="entry name" value="Response_reg"/>
    <property type="match status" value="1"/>
</dbReference>
<dbReference type="SMART" id="SM00448">
    <property type="entry name" value="REC"/>
    <property type="match status" value="1"/>
</dbReference>
<evidence type="ECO:0000256" key="1">
    <source>
        <dbReference type="ARBA" id="ARBA00001946"/>
    </source>
</evidence>
<name>A0A136A090_9ALTE</name>
<dbReference type="GO" id="GO:0005886">
    <property type="term" value="C:plasma membrane"/>
    <property type="evidence" value="ECO:0007669"/>
    <property type="project" value="TreeGrafter"/>
</dbReference>
<dbReference type="RefSeq" id="WP_068377763.1">
    <property type="nucleotide sequence ID" value="NZ_LSNE01000006.1"/>
</dbReference>
<dbReference type="EC" id="2.7.7.65" evidence="2"/>
<sequence length="309" mass="34178">MDHLKAKYARSLSEARILIVDDEPINCEIMSHVLGDLYKVSSVNSGEAAIEACFTLSPDLILMDVMMGGMSGIQTCRLIKDTEAISHIPVIFITAVQHEHEQSECWDAGGVDFVAKPVNGIELCNRVRAHLTHKFQTDLLLKLTYVDKLTGVYNRHFLDDIIPKLEKQALRSHTPVSILMVDIDWFKLYNDHFGHVQGDVCLREVANAISQALHRSTDQLARFGGEEFIALLADTDLKGAMHVAKAIIAKIGDCKIIHPKSSFGRVTVSIGVATYTTSDSMTLDDTIKLADKQLYLAKTQGRNQVCGVS</sequence>
<evidence type="ECO:0000313" key="8">
    <source>
        <dbReference type="Proteomes" id="UP000070299"/>
    </source>
</evidence>
<dbReference type="EMBL" id="LSNE01000006">
    <property type="protein sequence ID" value="KXI28645.1"/>
    <property type="molecule type" value="Genomic_DNA"/>
</dbReference>
<dbReference type="SUPFAM" id="SSF52172">
    <property type="entry name" value="CheY-like"/>
    <property type="match status" value="1"/>
</dbReference>
<feature type="domain" description="GGDEF" evidence="6">
    <location>
        <begin position="174"/>
        <end position="309"/>
    </location>
</feature>
<dbReference type="InterPro" id="IPR000160">
    <property type="entry name" value="GGDEF_dom"/>
</dbReference>
<feature type="domain" description="Response regulatory" evidence="5">
    <location>
        <begin position="16"/>
        <end position="131"/>
    </location>
</feature>
<dbReference type="GO" id="GO:0000160">
    <property type="term" value="P:phosphorelay signal transduction system"/>
    <property type="evidence" value="ECO:0007669"/>
    <property type="project" value="InterPro"/>
</dbReference>
<dbReference type="GO" id="GO:0052621">
    <property type="term" value="F:diguanylate cyclase activity"/>
    <property type="evidence" value="ECO:0007669"/>
    <property type="project" value="UniProtKB-EC"/>
</dbReference>
<evidence type="ECO:0000256" key="3">
    <source>
        <dbReference type="ARBA" id="ARBA00034247"/>
    </source>
</evidence>
<dbReference type="NCBIfam" id="TIGR00254">
    <property type="entry name" value="GGDEF"/>
    <property type="match status" value="1"/>
</dbReference>
<dbReference type="STRING" id="1799789.AX660_16320"/>
<organism evidence="7 8">
    <name type="scientific">Paraglaciecola hydrolytica</name>
    <dbReference type="NCBI Taxonomy" id="1799789"/>
    <lineage>
        <taxon>Bacteria</taxon>
        <taxon>Pseudomonadati</taxon>
        <taxon>Pseudomonadota</taxon>
        <taxon>Gammaproteobacteria</taxon>
        <taxon>Alteromonadales</taxon>
        <taxon>Alteromonadaceae</taxon>
        <taxon>Paraglaciecola</taxon>
    </lineage>
</organism>
<evidence type="ECO:0000259" key="5">
    <source>
        <dbReference type="PROSITE" id="PS50110"/>
    </source>
</evidence>
<dbReference type="InterPro" id="IPR043128">
    <property type="entry name" value="Rev_trsase/Diguanyl_cyclase"/>
</dbReference>